<keyword evidence="1" id="KW-1133">Transmembrane helix</keyword>
<reference evidence="2" key="1">
    <citation type="submission" date="2020-08" db="EMBL/GenBank/DDBJ databases">
        <authorList>
            <person name="Hu Y."/>
            <person name="Nguyen S.V."/>
            <person name="Li F."/>
            <person name="Fanning S."/>
        </authorList>
    </citation>
    <scope>NUCLEOTIDE SEQUENCE</scope>
    <source>
        <strain evidence="2">SYSU D8009</strain>
    </source>
</reference>
<keyword evidence="3" id="KW-1185">Reference proteome</keyword>
<evidence type="ECO:0000313" key="3">
    <source>
        <dbReference type="Proteomes" id="UP000600101"/>
    </source>
</evidence>
<comment type="caution">
    <text evidence="2">The sequence shown here is derived from an EMBL/GenBank/DDBJ whole genome shotgun (WGS) entry which is preliminary data.</text>
</comment>
<dbReference type="Proteomes" id="UP000600101">
    <property type="component" value="Unassembled WGS sequence"/>
</dbReference>
<gene>
    <name evidence="2" type="ORF">H7965_26140</name>
</gene>
<dbReference type="EMBL" id="JACOMF010000076">
    <property type="protein sequence ID" value="MBC4018743.1"/>
    <property type="molecule type" value="Genomic_DNA"/>
</dbReference>
<sequence>MIDPERVGGIVGEALLAGALGALGAVARLTSTGRPMLSGAFLLHTLAGGILGTGAWLVARALELDGWWLFAVAWMAGTLGYAALHDLLLRVLNRRLGGS</sequence>
<name>A0A9X0R4L3_9PROT</name>
<feature type="transmembrane region" description="Helical" evidence="1">
    <location>
        <begin position="6"/>
        <end position="29"/>
    </location>
</feature>
<proteinExistence type="predicted"/>
<keyword evidence="1" id="KW-0812">Transmembrane</keyword>
<dbReference type="AlphaFoldDB" id="A0A9X0R4L3"/>
<organism evidence="2 3">
    <name type="scientific">Siccirubricoccus deserti</name>
    <dbReference type="NCBI Taxonomy" id="2013562"/>
    <lineage>
        <taxon>Bacteria</taxon>
        <taxon>Pseudomonadati</taxon>
        <taxon>Pseudomonadota</taxon>
        <taxon>Alphaproteobacteria</taxon>
        <taxon>Acetobacterales</taxon>
        <taxon>Roseomonadaceae</taxon>
        <taxon>Siccirubricoccus</taxon>
    </lineage>
</organism>
<evidence type="ECO:0000313" key="2">
    <source>
        <dbReference type="EMBL" id="MBC4018743.1"/>
    </source>
</evidence>
<feature type="transmembrane region" description="Helical" evidence="1">
    <location>
        <begin position="68"/>
        <end position="89"/>
    </location>
</feature>
<evidence type="ECO:0000256" key="1">
    <source>
        <dbReference type="SAM" id="Phobius"/>
    </source>
</evidence>
<feature type="transmembrane region" description="Helical" evidence="1">
    <location>
        <begin position="41"/>
        <end position="62"/>
    </location>
</feature>
<dbReference type="RefSeq" id="WP_186773486.1">
    <property type="nucleotide sequence ID" value="NZ_JACOMF010000076.1"/>
</dbReference>
<protein>
    <submittedName>
        <fullName evidence="2">Uncharacterized protein</fullName>
    </submittedName>
</protein>
<accession>A0A9X0R4L3</accession>
<keyword evidence="1" id="KW-0472">Membrane</keyword>